<dbReference type="InterPro" id="IPR038905">
    <property type="entry name" value="ARMC2"/>
</dbReference>
<dbReference type="InterPro" id="IPR000225">
    <property type="entry name" value="Armadillo"/>
</dbReference>
<protein>
    <submittedName>
        <fullName evidence="3">Armadillo repeat-containing protein 2</fullName>
    </submittedName>
</protein>
<feature type="compositionally biased region" description="Acidic residues" evidence="1">
    <location>
        <begin position="905"/>
        <end position="922"/>
    </location>
</feature>
<dbReference type="SMART" id="SM00185">
    <property type="entry name" value="ARM"/>
    <property type="match status" value="4"/>
</dbReference>
<evidence type="ECO:0000313" key="2">
    <source>
        <dbReference type="Proteomes" id="UP000504634"/>
    </source>
</evidence>
<dbReference type="InterPro" id="IPR016024">
    <property type="entry name" value="ARM-type_fold"/>
</dbReference>
<dbReference type="RefSeq" id="XP_030378858.1">
    <property type="nucleotide sequence ID" value="XM_030522998.1"/>
</dbReference>
<dbReference type="PANTHER" id="PTHR21356">
    <property type="entry name" value="ARMADILLO REPEAT CONTAINING 2"/>
    <property type="match status" value="1"/>
</dbReference>
<evidence type="ECO:0000313" key="3">
    <source>
        <dbReference type="RefSeq" id="XP_030378858.1"/>
    </source>
</evidence>
<dbReference type="GeneID" id="115627350"/>
<reference evidence="3" key="1">
    <citation type="submission" date="2025-08" db="UniProtKB">
        <authorList>
            <consortium name="RefSeq"/>
        </authorList>
    </citation>
    <scope>IDENTIFICATION</scope>
    <source>
        <strain evidence="3">11010-0011.00</strain>
        <tissue evidence="3">Whole body</tissue>
    </source>
</reference>
<dbReference type="OrthoDB" id="247006at2759"/>
<feature type="compositionally biased region" description="Polar residues" evidence="1">
    <location>
        <begin position="14"/>
        <end position="27"/>
    </location>
</feature>
<dbReference type="InterPro" id="IPR011989">
    <property type="entry name" value="ARM-like"/>
</dbReference>
<dbReference type="SUPFAM" id="SSF48371">
    <property type="entry name" value="ARM repeat"/>
    <property type="match status" value="1"/>
</dbReference>
<dbReference type="AlphaFoldDB" id="A0A6J2TUP1"/>
<dbReference type="GO" id="GO:0044782">
    <property type="term" value="P:cilium organization"/>
    <property type="evidence" value="ECO:0007669"/>
    <property type="project" value="TreeGrafter"/>
</dbReference>
<accession>A0A6J2TUP1</accession>
<keyword evidence="2" id="KW-1185">Reference proteome</keyword>
<sequence>MSLLLKRRSRSETRTQPPMSTNSMESPTTTITGTKTAALKGERPRRGRAREPAQPLQLEEDDQQLGLQRGSEQHLHKLGALHQRQGELSHSLGMGRRRTSAELINEAKLFLGDVGTLSNASMGGARLVNTRRPITPREPGRVLYGKVAMAGRPPSAFSMRYLQNESNKPLTPRQLPALHGNVQQQQLPPPTRNGALLSQSTTETLIELLKQHAGLKECSEETVKHINAILQELYNRVRKQERNFKRGFILGGLYGLVECTAPRVLLAVARVVLALRVTGSNLTGACKLIFKVARHEQNDSLFHENDLLELLIDGLGHASPLDEPEACIYAYGSIRFLTASTAQERDDALNRNWSGGAGGGLDEPLPPRNTHPELAGPLLDSIVHQAARHHKLSRQQTLVERLAHNGALELMILHLQMLNEAGATRRLTGPPLHTLYQLSAALRALAGVEQKRAEDVVGPTASRHMQLELACPHLIRAAEISMGELEVQANVVRTLSVLSEDVDCCETLLNYAARIGMLLGPCADTATKAGNSSSQTNERALAVLSRLGYILGNILAKYESARVQYYHNDVAMEYLLNVLDTLTKTPPMENETLLDVQIKLIRVVANMSVNSEVGFGLGNTRCLGAVLLKLLNDTVTALDSTKPAKKQELLHATLGALHNLCFYQDKHNAPPAQVLETVGSLQSIIPELANTLCTALCQCQLEASKVELARVLGNLTRNEQARRCFCAAGGLPLIMQQLTRNSAGQDYELKTCAIGVLVNLLGDSEQRAPFLQLRGADVLELLLRGALEQEDWFLATIVCQAMWNLLIDAQCAAVLCRNGNTLDEVCDLLADYLDEERGMGTGSDLDALSTSSRNLELGMEEVDETPDALWEDFAIVATDLLERIQNNFDKQTELDERQSATAADNGEEVEENDEEDVFIEEM</sequence>
<dbReference type="Gene3D" id="1.25.10.10">
    <property type="entry name" value="Leucine-rich Repeat Variant"/>
    <property type="match status" value="2"/>
</dbReference>
<organism evidence="2 3">
    <name type="scientific">Drosophila lebanonensis</name>
    <name type="common">Fruit fly</name>
    <name type="synonym">Scaptodrosophila lebanonensis</name>
    <dbReference type="NCBI Taxonomy" id="7225"/>
    <lineage>
        <taxon>Eukaryota</taxon>
        <taxon>Metazoa</taxon>
        <taxon>Ecdysozoa</taxon>
        <taxon>Arthropoda</taxon>
        <taxon>Hexapoda</taxon>
        <taxon>Insecta</taxon>
        <taxon>Pterygota</taxon>
        <taxon>Neoptera</taxon>
        <taxon>Endopterygota</taxon>
        <taxon>Diptera</taxon>
        <taxon>Brachycera</taxon>
        <taxon>Muscomorpha</taxon>
        <taxon>Ephydroidea</taxon>
        <taxon>Drosophilidae</taxon>
        <taxon>Scaptodrosophila</taxon>
    </lineage>
</organism>
<gene>
    <name evidence="3" type="primary">LOC115627350</name>
</gene>
<dbReference type="PANTHER" id="PTHR21356:SF1">
    <property type="entry name" value="ARMADILLO REPEAT-CONTAINING PROTEIN 2"/>
    <property type="match status" value="1"/>
</dbReference>
<proteinExistence type="predicted"/>
<evidence type="ECO:0000256" key="1">
    <source>
        <dbReference type="SAM" id="MobiDB-lite"/>
    </source>
</evidence>
<name>A0A6J2TUP1_DROLE</name>
<dbReference type="Proteomes" id="UP000504634">
    <property type="component" value="Unplaced"/>
</dbReference>
<feature type="region of interest" description="Disordered" evidence="1">
    <location>
        <begin position="891"/>
        <end position="922"/>
    </location>
</feature>
<feature type="region of interest" description="Disordered" evidence="1">
    <location>
        <begin position="1"/>
        <end position="58"/>
    </location>
</feature>